<dbReference type="SUPFAM" id="SSF54211">
    <property type="entry name" value="Ribosomal protein S5 domain 2-like"/>
    <property type="match status" value="1"/>
</dbReference>
<dbReference type="Gene3D" id="3.30.230.30">
    <property type="entry name" value="Impact, N-terminal domain"/>
    <property type="match status" value="1"/>
</dbReference>
<dbReference type="Pfam" id="PF01205">
    <property type="entry name" value="Impact_N"/>
    <property type="match status" value="1"/>
</dbReference>
<dbReference type="AlphaFoldDB" id="A0A380MSC5"/>
<dbReference type="InterPro" id="IPR036956">
    <property type="entry name" value="Impact_N_sf"/>
</dbReference>
<evidence type="ECO:0000256" key="1">
    <source>
        <dbReference type="ARBA" id="ARBA00007665"/>
    </source>
</evidence>
<feature type="domain" description="Impact N-terminal" evidence="2">
    <location>
        <begin position="19"/>
        <end position="124"/>
    </location>
</feature>
<evidence type="ECO:0000259" key="2">
    <source>
        <dbReference type="Pfam" id="PF01205"/>
    </source>
</evidence>
<dbReference type="InterPro" id="IPR001498">
    <property type="entry name" value="Impact_N"/>
</dbReference>
<gene>
    <name evidence="3" type="primary">yigZ</name>
    <name evidence="3" type="ORF">NCTC13337_01378</name>
</gene>
<reference evidence="3 4" key="1">
    <citation type="submission" date="2018-06" db="EMBL/GenBank/DDBJ databases">
        <authorList>
            <consortium name="Pathogen Informatics"/>
            <person name="Doyle S."/>
        </authorList>
    </citation>
    <scope>NUCLEOTIDE SEQUENCE [LARGE SCALE GENOMIC DNA]</scope>
    <source>
        <strain evidence="3 4">NCTC13337</strain>
    </source>
</reference>
<dbReference type="GO" id="GO:0006446">
    <property type="term" value="P:regulation of translational initiation"/>
    <property type="evidence" value="ECO:0007669"/>
    <property type="project" value="TreeGrafter"/>
</dbReference>
<dbReference type="PANTHER" id="PTHR16301">
    <property type="entry name" value="IMPACT-RELATED"/>
    <property type="match status" value="1"/>
</dbReference>
<sequence length="198" mass="22430">MTQYAQTLIKETTADYQEKGSKFLAYAFPCQTIETFNKRLEVLQVEHPKARHHCYAYRFGETGEEYRANDDGEPSGTAGLPIYNQLQSFEVSDCGLIVVRYFGGTLLGASGLIRAYKTAAQSALSVATFCPIVPKTTLTVTLSYPQVNRLMRFVEQYQMTILSQEMAMNCRYQLEIERDKQSEIIAALAQQDIHLEDE</sequence>
<name>A0A380MSC5_9GAMM</name>
<protein>
    <submittedName>
        <fullName evidence="3">IMPACT family member yigZ</fullName>
    </submittedName>
</protein>
<proteinExistence type="inferred from homology"/>
<dbReference type="OrthoDB" id="9813771at2"/>
<organism evidence="3 4">
    <name type="scientific">Suttonella ornithocola</name>
    <dbReference type="NCBI Taxonomy" id="279832"/>
    <lineage>
        <taxon>Bacteria</taxon>
        <taxon>Pseudomonadati</taxon>
        <taxon>Pseudomonadota</taxon>
        <taxon>Gammaproteobacteria</taxon>
        <taxon>Cardiobacteriales</taxon>
        <taxon>Cardiobacteriaceae</taxon>
        <taxon>Suttonella</taxon>
    </lineage>
</organism>
<dbReference type="RefSeq" id="WP_072576345.1">
    <property type="nucleotide sequence ID" value="NZ_LWHB01000064.1"/>
</dbReference>
<keyword evidence="4" id="KW-1185">Reference proteome</keyword>
<dbReference type="InterPro" id="IPR020568">
    <property type="entry name" value="Ribosomal_Su5_D2-typ_SF"/>
</dbReference>
<comment type="similarity">
    <text evidence="1">Belongs to the IMPACT family.</text>
</comment>
<dbReference type="InterPro" id="IPR023582">
    <property type="entry name" value="Impact"/>
</dbReference>
<evidence type="ECO:0000313" key="4">
    <source>
        <dbReference type="Proteomes" id="UP000254601"/>
    </source>
</evidence>
<evidence type="ECO:0000313" key="3">
    <source>
        <dbReference type="EMBL" id="SUO95480.1"/>
    </source>
</evidence>
<accession>A0A380MSC5</accession>
<dbReference type="Proteomes" id="UP000254601">
    <property type="component" value="Unassembled WGS sequence"/>
</dbReference>
<dbReference type="Gene3D" id="3.30.70.240">
    <property type="match status" value="1"/>
</dbReference>
<dbReference type="PANTHER" id="PTHR16301:SF20">
    <property type="entry name" value="IMPACT FAMILY MEMBER YIGZ"/>
    <property type="match status" value="1"/>
</dbReference>
<dbReference type="GO" id="GO:0005737">
    <property type="term" value="C:cytoplasm"/>
    <property type="evidence" value="ECO:0007669"/>
    <property type="project" value="TreeGrafter"/>
</dbReference>
<dbReference type="EMBL" id="UHIC01000001">
    <property type="protein sequence ID" value="SUO95480.1"/>
    <property type="molecule type" value="Genomic_DNA"/>
</dbReference>